<dbReference type="AlphaFoldDB" id="A0A7C8MPG0"/>
<feature type="compositionally biased region" description="Basic and acidic residues" evidence="1">
    <location>
        <begin position="148"/>
        <end position="165"/>
    </location>
</feature>
<feature type="region of interest" description="Disordered" evidence="1">
    <location>
        <begin position="127"/>
        <end position="167"/>
    </location>
</feature>
<evidence type="ECO:0000256" key="1">
    <source>
        <dbReference type="SAM" id="MobiDB-lite"/>
    </source>
</evidence>
<dbReference type="EMBL" id="JAADJZ010000001">
    <property type="protein sequence ID" value="KAF2878342.1"/>
    <property type="molecule type" value="Genomic_DNA"/>
</dbReference>
<accession>A0A7C8MPG0</accession>
<gene>
    <name evidence="2" type="ORF">BDV95DRAFT_19493</name>
</gene>
<comment type="caution">
    <text evidence="2">The sequence shown here is derived from an EMBL/GenBank/DDBJ whole genome shotgun (WGS) entry which is preliminary data.</text>
</comment>
<sequence length="264" mass="28464">MHLYCIASALAGSGPMRREAAMLDCRYRGPHMVNVGWLAGAEGQTGPWFCYQVAGHSGKLAGEGHGAAAEVTAIATRWPPGWRSAGPCETTCSPVYIIANISCLQCEETVQGLASIRASLRLSVIPQRASQRTRERASRQSQQRQQAGRHDDGDVRGLRKAEAARRNPAAARLLWHRRADILVPSLAARVSAEDLWRVPKGLRTRTPPTPTPTPTPPRPFPPAADPAARCCPRRENLHAARSTAPFRNGPALASLPPSLATSGR</sequence>
<evidence type="ECO:0000313" key="3">
    <source>
        <dbReference type="Proteomes" id="UP000481861"/>
    </source>
</evidence>
<organism evidence="2 3">
    <name type="scientific">Massariosphaeria phaeospora</name>
    <dbReference type="NCBI Taxonomy" id="100035"/>
    <lineage>
        <taxon>Eukaryota</taxon>
        <taxon>Fungi</taxon>
        <taxon>Dikarya</taxon>
        <taxon>Ascomycota</taxon>
        <taxon>Pezizomycotina</taxon>
        <taxon>Dothideomycetes</taxon>
        <taxon>Pleosporomycetidae</taxon>
        <taxon>Pleosporales</taxon>
        <taxon>Pleosporales incertae sedis</taxon>
        <taxon>Massariosphaeria</taxon>
    </lineage>
</organism>
<name>A0A7C8MPG0_9PLEO</name>
<keyword evidence="3" id="KW-1185">Reference proteome</keyword>
<feature type="region of interest" description="Disordered" evidence="1">
    <location>
        <begin position="201"/>
        <end position="264"/>
    </location>
</feature>
<evidence type="ECO:0000313" key="2">
    <source>
        <dbReference type="EMBL" id="KAF2878342.1"/>
    </source>
</evidence>
<dbReference type="Proteomes" id="UP000481861">
    <property type="component" value="Unassembled WGS sequence"/>
</dbReference>
<feature type="compositionally biased region" description="Pro residues" evidence="1">
    <location>
        <begin position="207"/>
        <end position="224"/>
    </location>
</feature>
<reference evidence="2 3" key="1">
    <citation type="submission" date="2020-01" db="EMBL/GenBank/DDBJ databases">
        <authorList>
            <consortium name="DOE Joint Genome Institute"/>
            <person name="Haridas S."/>
            <person name="Albert R."/>
            <person name="Binder M."/>
            <person name="Bloem J."/>
            <person name="Labutti K."/>
            <person name="Salamov A."/>
            <person name="Andreopoulos B."/>
            <person name="Baker S.E."/>
            <person name="Barry K."/>
            <person name="Bills G."/>
            <person name="Bluhm B.H."/>
            <person name="Cannon C."/>
            <person name="Castanera R."/>
            <person name="Culley D.E."/>
            <person name="Daum C."/>
            <person name="Ezra D."/>
            <person name="Gonzalez J.B."/>
            <person name="Henrissat B."/>
            <person name="Kuo A."/>
            <person name="Liang C."/>
            <person name="Lipzen A."/>
            <person name="Lutzoni F."/>
            <person name="Magnuson J."/>
            <person name="Mondo S."/>
            <person name="Nolan M."/>
            <person name="Ohm R."/>
            <person name="Pangilinan J."/>
            <person name="Park H.-J.H."/>
            <person name="Ramirez L."/>
            <person name="Alfaro M."/>
            <person name="Sun H."/>
            <person name="Tritt A."/>
            <person name="Yoshinaga Y."/>
            <person name="Zwiers L.-H.L."/>
            <person name="Turgeon B.G."/>
            <person name="Goodwin S.B."/>
            <person name="Spatafora J.W."/>
            <person name="Crous P.W."/>
            <person name="Grigoriev I.V."/>
        </authorList>
    </citation>
    <scope>NUCLEOTIDE SEQUENCE [LARGE SCALE GENOMIC DNA]</scope>
    <source>
        <strain evidence="2 3">CBS 611.86</strain>
    </source>
</reference>
<proteinExistence type="predicted"/>
<protein>
    <submittedName>
        <fullName evidence="2">Uncharacterized protein</fullName>
    </submittedName>
</protein>